<dbReference type="Pfam" id="PF04072">
    <property type="entry name" value="LCM"/>
    <property type="match status" value="1"/>
</dbReference>
<dbReference type="GO" id="GO:0032259">
    <property type="term" value="P:methylation"/>
    <property type="evidence" value="ECO:0007669"/>
    <property type="project" value="UniProtKB-KW"/>
</dbReference>
<dbReference type="Proteomes" id="UP000295604">
    <property type="component" value="Unassembled WGS sequence"/>
</dbReference>
<protein>
    <submittedName>
        <fullName evidence="3">Tetracenomycin polyketide synthesis O-methyltransferase TcmP</fullName>
    </submittedName>
</protein>
<organism evidence="3 4">
    <name type="scientific">Colletotrichum sidae</name>
    <dbReference type="NCBI Taxonomy" id="1347389"/>
    <lineage>
        <taxon>Eukaryota</taxon>
        <taxon>Fungi</taxon>
        <taxon>Dikarya</taxon>
        <taxon>Ascomycota</taxon>
        <taxon>Pezizomycotina</taxon>
        <taxon>Sordariomycetes</taxon>
        <taxon>Hypocreomycetidae</taxon>
        <taxon>Glomerellales</taxon>
        <taxon>Glomerellaceae</taxon>
        <taxon>Colletotrichum</taxon>
        <taxon>Colletotrichum orbiculare species complex</taxon>
    </lineage>
</organism>
<name>A0A4R8T4B3_9PEZI</name>
<keyword evidence="2 3" id="KW-0808">Transferase</keyword>
<evidence type="ECO:0000313" key="4">
    <source>
        <dbReference type="Proteomes" id="UP000295604"/>
    </source>
</evidence>
<sequence>MPSSPPSAELLDKGTVDLTGAEETLLITLFHRAKDAESPSPVLNDRYALEAVARIRALGYDFSRTEAGRASNAVTVATRARIIDICTERFLERHPGPVTILHLACGMDSRSQRVDWQGEGRLWIDVDTKDAIRMRRRVLSPTAPRAGEYRLLDLDILSDGWLDRCDVPSRGPVLVVFEGLTMYLTDQQNLFLLSSIVNHFRNSRVSGELVFDAVGSVLYFLVNTVLRKQLELMGTRFSSYLDHPRSLEKMVPGLIYQRRVARLADVGVGDGTEGWLVSWLLWVLGLFNMAERLGGNYVYVF</sequence>
<gene>
    <name evidence="3" type="primary">tcmP-0</name>
    <name evidence="3" type="ORF">C8034_v006586</name>
</gene>
<proteinExistence type="predicted"/>
<accession>A0A4R8T4B3</accession>
<dbReference type="SUPFAM" id="SSF53335">
    <property type="entry name" value="S-adenosyl-L-methionine-dependent methyltransferases"/>
    <property type="match status" value="1"/>
</dbReference>
<evidence type="ECO:0000313" key="3">
    <source>
        <dbReference type="EMBL" id="TEA10853.1"/>
    </source>
</evidence>
<dbReference type="EMBL" id="QAPF01000414">
    <property type="protein sequence ID" value="TEA10853.1"/>
    <property type="molecule type" value="Genomic_DNA"/>
</dbReference>
<dbReference type="PANTHER" id="PTHR43619">
    <property type="entry name" value="S-ADENOSYL-L-METHIONINE-DEPENDENT METHYLTRANSFERASE YKTD-RELATED"/>
    <property type="match status" value="1"/>
</dbReference>
<evidence type="ECO:0000256" key="2">
    <source>
        <dbReference type="ARBA" id="ARBA00022679"/>
    </source>
</evidence>
<dbReference type="PANTHER" id="PTHR43619:SF2">
    <property type="entry name" value="S-ADENOSYL-L-METHIONINE-DEPENDENT METHYLTRANSFERASES SUPERFAMILY PROTEIN"/>
    <property type="match status" value="1"/>
</dbReference>
<dbReference type="GO" id="GO:0008168">
    <property type="term" value="F:methyltransferase activity"/>
    <property type="evidence" value="ECO:0007669"/>
    <property type="project" value="UniProtKB-KW"/>
</dbReference>
<evidence type="ECO:0000256" key="1">
    <source>
        <dbReference type="ARBA" id="ARBA00022603"/>
    </source>
</evidence>
<keyword evidence="4" id="KW-1185">Reference proteome</keyword>
<comment type="caution">
    <text evidence="3">The sequence shown here is derived from an EMBL/GenBank/DDBJ whole genome shotgun (WGS) entry which is preliminary data.</text>
</comment>
<dbReference type="Gene3D" id="3.40.50.150">
    <property type="entry name" value="Vaccinia Virus protein VP39"/>
    <property type="match status" value="1"/>
</dbReference>
<dbReference type="InterPro" id="IPR029063">
    <property type="entry name" value="SAM-dependent_MTases_sf"/>
</dbReference>
<reference evidence="3 4" key="1">
    <citation type="submission" date="2018-11" db="EMBL/GenBank/DDBJ databases">
        <title>Genome sequence and assembly of Colletotrichum sidae.</title>
        <authorList>
            <person name="Gan P."/>
            <person name="Shirasu K."/>
        </authorList>
    </citation>
    <scope>NUCLEOTIDE SEQUENCE [LARGE SCALE GENOMIC DNA]</scope>
    <source>
        <strain evidence="3 4">CBS 518.97</strain>
    </source>
</reference>
<dbReference type="InterPro" id="IPR007213">
    <property type="entry name" value="Ppm1/Ppm2/Tcmp"/>
</dbReference>
<dbReference type="AlphaFoldDB" id="A0A4R8T4B3"/>
<keyword evidence="1 3" id="KW-0489">Methyltransferase</keyword>
<dbReference type="PIRSF" id="PIRSF028177">
    <property type="entry name" value="Polyketide_synth_Omtfrase_TcmP"/>
    <property type="match status" value="1"/>
</dbReference>
<dbReference type="InterPro" id="IPR016874">
    <property type="entry name" value="TcmP-like"/>
</dbReference>